<organism evidence="2 3">
    <name type="scientific">Shewanella vaxholmensis</name>
    <dbReference type="NCBI Taxonomy" id="3063535"/>
    <lineage>
        <taxon>Bacteria</taxon>
        <taxon>Pseudomonadati</taxon>
        <taxon>Pseudomonadota</taxon>
        <taxon>Gammaproteobacteria</taxon>
        <taxon>Alteromonadales</taxon>
        <taxon>Shewanellaceae</taxon>
        <taxon>Shewanella</taxon>
    </lineage>
</organism>
<sequence length="269" mass="30035">MPWTNAHIEWLQDTGNVLTLTCGKQAPVYRFHHDVNNRTKMAAWAKHFRNHYCNDAQLDLLKAPGQSNADYLLNMKFPSATVAPGPSIRAGDFAEILVADYLTYLQNYIVPRTRYDRKGVPNESTKGSDVLAFKYNEANPSDDELLVYEVKAKLSVGPKSILQEAINHSAKDHLRLAESLNGIKQRMIDRSELTSVGMINRFQDSVNQPYQLRFGAAAVCSDSAYDATLFAKANTAEHPNVQDLEVLAIQGSELMALAHALYDRAAHEI</sequence>
<dbReference type="EMBL" id="JBCHKU010000042">
    <property type="protein sequence ID" value="MEM6250996.1"/>
    <property type="molecule type" value="Genomic_DNA"/>
</dbReference>
<evidence type="ECO:0000313" key="3">
    <source>
        <dbReference type="Proteomes" id="UP001489333"/>
    </source>
</evidence>
<accession>A0ABU9UZS7</accession>
<dbReference type="InterPro" id="IPR014976">
    <property type="entry name" value="AbpA_HamA_C"/>
</dbReference>
<name>A0ABU9UZS7_9GAMM</name>
<gene>
    <name evidence="2" type="ORF">AAGS29_20590</name>
</gene>
<proteinExistence type="predicted"/>
<comment type="caution">
    <text evidence="2">The sequence shown here is derived from an EMBL/GenBank/DDBJ whole genome shotgun (WGS) entry which is preliminary data.</text>
</comment>
<reference evidence="2 3" key="1">
    <citation type="submission" date="2024-04" db="EMBL/GenBank/DDBJ databases">
        <title>Novel Shewanella species isolated from Baltic Sea sediments.</title>
        <authorList>
            <person name="Martin-Rodriguez A.J."/>
            <person name="Fernandez-Juarez V."/>
            <person name="Valeriano V.D."/>
            <person name="Mihindukulasooriya I."/>
            <person name="Ceresnova L."/>
            <person name="Joffre E."/>
            <person name="Jensie-Markopoulos S."/>
            <person name="Moore E.R.B."/>
            <person name="Sjoling A."/>
        </authorList>
    </citation>
    <scope>NUCLEOTIDE SEQUENCE [LARGE SCALE GENOMIC DNA]</scope>
    <source>
        <strain evidence="2 3">VAX-SP0-0CM-1</strain>
    </source>
</reference>
<protein>
    <submittedName>
        <fullName evidence="2">Hachiman antiphage defense system protein HamA</fullName>
    </submittedName>
</protein>
<keyword evidence="3" id="KW-1185">Reference proteome</keyword>
<evidence type="ECO:0000259" key="1">
    <source>
        <dbReference type="Pfam" id="PF08878"/>
    </source>
</evidence>
<dbReference type="Proteomes" id="UP001489333">
    <property type="component" value="Unassembled WGS sequence"/>
</dbReference>
<dbReference type="RefSeq" id="WP_342902515.1">
    <property type="nucleotide sequence ID" value="NZ_JBCHKU010000042.1"/>
</dbReference>
<feature type="domain" description="Anti-bacteriophage protein A/HamA C-terminal" evidence="1">
    <location>
        <begin position="9"/>
        <end position="265"/>
    </location>
</feature>
<dbReference type="Pfam" id="PF08878">
    <property type="entry name" value="HamA"/>
    <property type="match status" value="1"/>
</dbReference>
<evidence type="ECO:0000313" key="2">
    <source>
        <dbReference type="EMBL" id="MEM6250996.1"/>
    </source>
</evidence>